<name>A0ABT9ZHD3_9BACI</name>
<dbReference type="InterPro" id="IPR058780">
    <property type="entry name" value="YhfM-like_dom"/>
</dbReference>
<proteinExistence type="predicted"/>
<comment type="caution">
    <text evidence="2">The sequence shown here is derived from an EMBL/GenBank/DDBJ whole genome shotgun (WGS) entry which is preliminary data.</text>
</comment>
<evidence type="ECO:0000313" key="3">
    <source>
        <dbReference type="Proteomes" id="UP001234495"/>
    </source>
</evidence>
<evidence type="ECO:0000259" key="1">
    <source>
        <dbReference type="Pfam" id="PF26353"/>
    </source>
</evidence>
<dbReference type="EMBL" id="JAUSUD010000014">
    <property type="protein sequence ID" value="MDQ0231701.1"/>
    <property type="molecule type" value="Genomic_DNA"/>
</dbReference>
<gene>
    <name evidence="2" type="ORF">J2S19_002985</name>
</gene>
<dbReference type="Pfam" id="PF26353">
    <property type="entry name" value="YhfM"/>
    <property type="match status" value="1"/>
</dbReference>
<sequence length="156" mass="17456">MKTRKITSLYKLVVSIVIFFVLLSGCVPNETMTLLDAEVSGVKLSISKGLGGMNEDILTSFTDQHAINVFEKSITTAVHKPGKVKDDPPQYDVMVEYEEDKDGGELPTHGMHLWLGQENEPSTFIYIGDDVTYETTIQVTNELRQLIQVAIKKEHL</sequence>
<dbReference type="PROSITE" id="PS51257">
    <property type="entry name" value="PROKAR_LIPOPROTEIN"/>
    <property type="match status" value="1"/>
</dbReference>
<accession>A0ABT9ZHD3</accession>
<organism evidence="2 3">
    <name type="scientific">Metabacillus malikii</name>
    <dbReference type="NCBI Taxonomy" id="1504265"/>
    <lineage>
        <taxon>Bacteria</taxon>
        <taxon>Bacillati</taxon>
        <taxon>Bacillota</taxon>
        <taxon>Bacilli</taxon>
        <taxon>Bacillales</taxon>
        <taxon>Bacillaceae</taxon>
        <taxon>Metabacillus</taxon>
    </lineage>
</organism>
<dbReference type="RefSeq" id="WP_307343098.1">
    <property type="nucleotide sequence ID" value="NZ_JAUSUD010000014.1"/>
</dbReference>
<protein>
    <recommendedName>
        <fullName evidence="1">YhfM-like domain-containing protein</fullName>
    </recommendedName>
</protein>
<keyword evidence="3" id="KW-1185">Reference proteome</keyword>
<evidence type="ECO:0000313" key="2">
    <source>
        <dbReference type="EMBL" id="MDQ0231701.1"/>
    </source>
</evidence>
<feature type="domain" description="YhfM-like" evidence="1">
    <location>
        <begin position="60"/>
        <end position="150"/>
    </location>
</feature>
<dbReference type="Proteomes" id="UP001234495">
    <property type="component" value="Unassembled WGS sequence"/>
</dbReference>
<reference evidence="2 3" key="1">
    <citation type="submission" date="2023-07" db="EMBL/GenBank/DDBJ databases">
        <title>Genomic Encyclopedia of Type Strains, Phase IV (KMG-IV): sequencing the most valuable type-strain genomes for metagenomic binning, comparative biology and taxonomic classification.</title>
        <authorList>
            <person name="Goeker M."/>
        </authorList>
    </citation>
    <scope>NUCLEOTIDE SEQUENCE [LARGE SCALE GENOMIC DNA]</scope>
    <source>
        <strain evidence="2 3">DSM 29005</strain>
    </source>
</reference>